<keyword evidence="1" id="KW-0285">Flavoprotein</keyword>
<evidence type="ECO:0000259" key="4">
    <source>
        <dbReference type="Pfam" id="PF01494"/>
    </source>
</evidence>
<gene>
    <name evidence="5" type="ORF">A1O9_06815</name>
</gene>
<dbReference type="OrthoDB" id="2690153at2759"/>
<dbReference type="PANTHER" id="PTHR43004">
    <property type="entry name" value="TRK SYSTEM POTASSIUM UPTAKE PROTEIN"/>
    <property type="match status" value="1"/>
</dbReference>
<dbReference type="Gene3D" id="3.50.50.60">
    <property type="entry name" value="FAD/NAD(P)-binding domain"/>
    <property type="match status" value="1"/>
</dbReference>
<dbReference type="AlphaFoldDB" id="A0A072P9S1"/>
<feature type="domain" description="FAD-binding" evidence="4">
    <location>
        <begin position="11"/>
        <end position="390"/>
    </location>
</feature>
<dbReference type="RefSeq" id="XP_013259216.1">
    <property type="nucleotide sequence ID" value="XM_013403762.1"/>
</dbReference>
<keyword evidence="2" id="KW-0274">FAD</keyword>
<name>A0A072P9S1_9EURO</name>
<dbReference type="Gene3D" id="3.40.30.120">
    <property type="match status" value="1"/>
</dbReference>
<sequence length="649" mass="71178">MASRSTSRIYPVAVVGGGPVGLASSILLSLCNIPHVLFERYPSTSIHPKACGYNHRTIEIFRQLGIENEVIKQRSPKALDGHTAWYTSFGPNGRQIVQRSAWGGGEYAEEYASVSPCEYAVLPQIRLEPILQKRALELNSDGIFYDTEVMKVEEAGNVVSITVNGSGRGDPEIFQASYCIGADGGRGLTDSLGIGWEGERDIIDMVSAHIRAPLSLHHPDVRNFITWFIDPKLGGSIDTGYLYHLGPYPMAPETEEWLFACALNPTDPKRFDESAMLKRLHDTLQIPDLQVDLISTSHWYVNALCAKQYRSKTTSGKVFLVGDAAHRIPPWGALGLNTGIQDAHNLVWKLNIALKGSQGTDSQTKLPDFNHLLDTYDSERRPIGQRVRDTSLHNLRSHALVMDTALGISPEQSKEENIKAIDSFFDATDTGEGDARRKAVDTAQLILDGEFHALGAEIGWFYPDVDVDGEGAATRHDGQLNEKEELDTLEYHPSTIPGHHLPHLWLERKGEDAGPRNSRAISVSTRDLIRYGGFVLFTSRPDLWRRAAAVVGGYWGDSGVARLLHVVGIQSESDGEAGQVAPSSEVQPNTAEVWNDVAGKWPSLRGVRTSGAVLVRPDGIVAWRAMEFDEAKHSVPGFLGGIVASALQL</sequence>
<dbReference type="PANTHER" id="PTHR43004:SF8">
    <property type="entry name" value="FAD-BINDING DOMAIN-CONTAINING PROTEIN-RELATED"/>
    <property type="match status" value="1"/>
</dbReference>
<dbReference type="InterPro" id="IPR050641">
    <property type="entry name" value="RIFMO-like"/>
</dbReference>
<keyword evidence="3" id="KW-0560">Oxidoreductase</keyword>
<evidence type="ECO:0000313" key="5">
    <source>
        <dbReference type="EMBL" id="KEF56626.1"/>
    </source>
</evidence>
<dbReference type="GO" id="GO:0071949">
    <property type="term" value="F:FAD binding"/>
    <property type="evidence" value="ECO:0007669"/>
    <property type="project" value="InterPro"/>
</dbReference>
<proteinExistence type="predicted"/>
<comment type="caution">
    <text evidence="5">The sequence shown here is derived from an EMBL/GenBank/DDBJ whole genome shotgun (WGS) entry which is preliminary data.</text>
</comment>
<evidence type="ECO:0000256" key="2">
    <source>
        <dbReference type="ARBA" id="ARBA00022827"/>
    </source>
</evidence>
<dbReference type="Gene3D" id="3.30.9.10">
    <property type="entry name" value="D-Amino Acid Oxidase, subunit A, domain 2"/>
    <property type="match status" value="1"/>
</dbReference>
<dbReference type="GeneID" id="25281730"/>
<evidence type="ECO:0000313" key="6">
    <source>
        <dbReference type="Proteomes" id="UP000027920"/>
    </source>
</evidence>
<dbReference type="Pfam" id="PF21274">
    <property type="entry name" value="Rng_hyd_C"/>
    <property type="match status" value="1"/>
</dbReference>
<dbReference type="HOGENOM" id="CLU_009665_14_0_1"/>
<accession>A0A072P9S1</accession>
<dbReference type="Pfam" id="PF01494">
    <property type="entry name" value="FAD_binding_3"/>
    <property type="match status" value="1"/>
</dbReference>
<dbReference type="Proteomes" id="UP000027920">
    <property type="component" value="Unassembled WGS sequence"/>
</dbReference>
<dbReference type="GO" id="GO:0016709">
    <property type="term" value="F:oxidoreductase activity, acting on paired donors, with incorporation or reduction of molecular oxygen, NAD(P)H as one donor, and incorporation of one atom of oxygen"/>
    <property type="evidence" value="ECO:0007669"/>
    <property type="project" value="UniProtKB-ARBA"/>
</dbReference>
<evidence type="ECO:0000256" key="3">
    <source>
        <dbReference type="ARBA" id="ARBA00023002"/>
    </source>
</evidence>
<dbReference type="STRING" id="1182545.A0A072P9S1"/>
<dbReference type="EMBL" id="AMGV01000005">
    <property type="protein sequence ID" value="KEF56626.1"/>
    <property type="molecule type" value="Genomic_DNA"/>
</dbReference>
<organism evidence="5 6">
    <name type="scientific">Exophiala aquamarina CBS 119918</name>
    <dbReference type="NCBI Taxonomy" id="1182545"/>
    <lineage>
        <taxon>Eukaryota</taxon>
        <taxon>Fungi</taxon>
        <taxon>Dikarya</taxon>
        <taxon>Ascomycota</taxon>
        <taxon>Pezizomycotina</taxon>
        <taxon>Eurotiomycetes</taxon>
        <taxon>Chaetothyriomycetidae</taxon>
        <taxon>Chaetothyriales</taxon>
        <taxon>Herpotrichiellaceae</taxon>
        <taxon>Exophiala</taxon>
    </lineage>
</organism>
<dbReference type="InterPro" id="IPR036188">
    <property type="entry name" value="FAD/NAD-bd_sf"/>
</dbReference>
<keyword evidence="6" id="KW-1185">Reference proteome</keyword>
<protein>
    <recommendedName>
        <fullName evidence="4">FAD-binding domain-containing protein</fullName>
    </recommendedName>
</protein>
<dbReference type="InterPro" id="IPR002938">
    <property type="entry name" value="FAD-bd"/>
</dbReference>
<dbReference type="SUPFAM" id="SSF51905">
    <property type="entry name" value="FAD/NAD(P)-binding domain"/>
    <property type="match status" value="1"/>
</dbReference>
<evidence type="ECO:0000256" key="1">
    <source>
        <dbReference type="ARBA" id="ARBA00022630"/>
    </source>
</evidence>
<dbReference type="PRINTS" id="PR00420">
    <property type="entry name" value="RNGMNOXGNASE"/>
</dbReference>
<dbReference type="VEuPathDB" id="FungiDB:A1O9_06815"/>
<reference evidence="5 6" key="1">
    <citation type="submission" date="2013-03" db="EMBL/GenBank/DDBJ databases">
        <title>The Genome Sequence of Exophiala aquamarina CBS 119918.</title>
        <authorList>
            <consortium name="The Broad Institute Genomics Platform"/>
            <person name="Cuomo C."/>
            <person name="de Hoog S."/>
            <person name="Gorbushina A."/>
            <person name="Walker B."/>
            <person name="Young S.K."/>
            <person name="Zeng Q."/>
            <person name="Gargeya S."/>
            <person name="Fitzgerald M."/>
            <person name="Haas B."/>
            <person name="Abouelleil A."/>
            <person name="Allen A.W."/>
            <person name="Alvarado L."/>
            <person name="Arachchi H.M."/>
            <person name="Berlin A.M."/>
            <person name="Chapman S.B."/>
            <person name="Gainer-Dewar J."/>
            <person name="Goldberg J."/>
            <person name="Griggs A."/>
            <person name="Gujja S."/>
            <person name="Hansen M."/>
            <person name="Howarth C."/>
            <person name="Imamovic A."/>
            <person name="Ireland A."/>
            <person name="Larimer J."/>
            <person name="McCowan C."/>
            <person name="Murphy C."/>
            <person name="Pearson M."/>
            <person name="Poon T.W."/>
            <person name="Priest M."/>
            <person name="Roberts A."/>
            <person name="Saif S."/>
            <person name="Shea T."/>
            <person name="Sisk P."/>
            <person name="Sykes S."/>
            <person name="Wortman J."/>
            <person name="Nusbaum C."/>
            <person name="Birren B."/>
        </authorList>
    </citation>
    <scope>NUCLEOTIDE SEQUENCE [LARGE SCALE GENOMIC DNA]</scope>
    <source>
        <strain evidence="5 6">CBS 119918</strain>
    </source>
</reference>